<sequence>MNTKRFTPDLKNVILTMKITYKIKKTKQEEEKKDKKNLKSSNF</sequence>
<organism evidence="1">
    <name type="scientific">marine sediment metagenome</name>
    <dbReference type="NCBI Taxonomy" id="412755"/>
    <lineage>
        <taxon>unclassified sequences</taxon>
        <taxon>metagenomes</taxon>
        <taxon>ecological metagenomes</taxon>
    </lineage>
</organism>
<dbReference type="EMBL" id="LAZR01009681">
    <property type="protein sequence ID" value="KKM71200.1"/>
    <property type="molecule type" value="Genomic_DNA"/>
</dbReference>
<proteinExistence type="predicted"/>
<protein>
    <submittedName>
        <fullName evidence="1">Uncharacterized protein</fullName>
    </submittedName>
</protein>
<comment type="caution">
    <text evidence="1">The sequence shown here is derived from an EMBL/GenBank/DDBJ whole genome shotgun (WGS) entry which is preliminary data.</text>
</comment>
<reference evidence="1" key="1">
    <citation type="journal article" date="2015" name="Nature">
        <title>Complex archaea that bridge the gap between prokaryotes and eukaryotes.</title>
        <authorList>
            <person name="Spang A."/>
            <person name="Saw J.H."/>
            <person name="Jorgensen S.L."/>
            <person name="Zaremba-Niedzwiedzka K."/>
            <person name="Martijn J."/>
            <person name="Lind A.E."/>
            <person name="van Eijk R."/>
            <person name="Schleper C."/>
            <person name="Guy L."/>
            <person name="Ettema T.J."/>
        </authorList>
    </citation>
    <scope>NUCLEOTIDE SEQUENCE</scope>
</reference>
<name>A0A0F9M3H4_9ZZZZ</name>
<accession>A0A0F9M3H4</accession>
<gene>
    <name evidence="1" type="ORF">LCGC14_1433000</name>
</gene>
<dbReference type="AlphaFoldDB" id="A0A0F9M3H4"/>
<evidence type="ECO:0000313" key="1">
    <source>
        <dbReference type="EMBL" id="KKM71200.1"/>
    </source>
</evidence>